<organism evidence="1 2">
    <name type="scientific">Cladophialophora carrionii</name>
    <dbReference type="NCBI Taxonomy" id="86049"/>
    <lineage>
        <taxon>Eukaryota</taxon>
        <taxon>Fungi</taxon>
        <taxon>Dikarya</taxon>
        <taxon>Ascomycota</taxon>
        <taxon>Pezizomycotina</taxon>
        <taxon>Eurotiomycetes</taxon>
        <taxon>Chaetothyriomycetidae</taxon>
        <taxon>Chaetothyriales</taxon>
        <taxon>Herpotrichiellaceae</taxon>
        <taxon>Cladophialophora</taxon>
    </lineage>
</organism>
<proteinExistence type="predicted"/>
<name>A0A1C1CWT1_9EURO</name>
<gene>
    <name evidence="1" type="ORF">CLCR_10914</name>
</gene>
<reference evidence="2" key="1">
    <citation type="submission" date="2015-07" db="EMBL/GenBank/DDBJ databases">
        <authorList>
            <person name="Teixeira M.M."/>
            <person name="Souza R.C."/>
            <person name="Almeida L.G."/>
            <person name="Vicente V.A."/>
            <person name="de Hoog S."/>
            <person name="Bocca A.L."/>
            <person name="de Almeida S.R."/>
            <person name="Vasconcelos A.T."/>
            <person name="Felipe M.S."/>
        </authorList>
    </citation>
    <scope>NUCLEOTIDE SEQUENCE [LARGE SCALE GENOMIC DNA]</scope>
    <source>
        <strain evidence="2">KSF</strain>
    </source>
</reference>
<accession>A0A1C1CWT1</accession>
<comment type="caution">
    <text evidence="1">The sequence shown here is derived from an EMBL/GenBank/DDBJ whole genome shotgun (WGS) entry which is preliminary data.</text>
</comment>
<keyword evidence="2" id="KW-1185">Reference proteome</keyword>
<evidence type="ECO:0000313" key="2">
    <source>
        <dbReference type="Proteomes" id="UP000094526"/>
    </source>
</evidence>
<dbReference type="VEuPathDB" id="FungiDB:G647_04346"/>
<sequence>MGPVCVCLFQRPLRFFTQFPQSWLDGVTGLDHPTITNRLQKIMDDINLTMQRWKMQRTDSYSDYHAEVDTNNPRRILAGSPRVYVPNGMWSQARSISPQPKYSDDSMVFSSVSDSADRYGVSGTNTGNYDEETVLRIPLVRILLGEDTAGWDADDEVVYDHPRGASR</sequence>
<dbReference type="AlphaFoldDB" id="A0A1C1CWT1"/>
<dbReference type="Proteomes" id="UP000094526">
    <property type="component" value="Unassembled WGS sequence"/>
</dbReference>
<evidence type="ECO:0000313" key="1">
    <source>
        <dbReference type="EMBL" id="OCT53007.1"/>
    </source>
</evidence>
<dbReference type="EMBL" id="LGRB01000008">
    <property type="protein sequence ID" value="OCT53007.1"/>
    <property type="molecule type" value="Genomic_DNA"/>
</dbReference>
<protein>
    <submittedName>
        <fullName evidence="1">Uncharacterized protein</fullName>
    </submittedName>
</protein>
<dbReference type="VEuPathDB" id="FungiDB:CLCR_10914"/>